<dbReference type="AlphaFoldDB" id="A0A4V0NER4"/>
<reference evidence="1 2" key="1">
    <citation type="submission" date="2015-09" db="EMBL/GenBank/DDBJ databases">
        <title>Sorangium comparison.</title>
        <authorList>
            <person name="Zaburannyi N."/>
            <person name="Bunk B."/>
            <person name="Overmann J."/>
            <person name="Mueller R."/>
        </authorList>
    </citation>
    <scope>NUCLEOTIDE SEQUENCE [LARGE SCALE GENOMIC DNA]</scope>
    <source>
        <strain evidence="1 2">So ceGT47</strain>
    </source>
</reference>
<accession>A0A4V0NER4</accession>
<evidence type="ECO:0000313" key="1">
    <source>
        <dbReference type="EMBL" id="AUX27082.1"/>
    </source>
</evidence>
<sequence>MSAADDRAYLEAQRAFIHERLGRLGPEQKLLRINLESRLRRLDEEIAALEAVAALDGRAKASLAFGGNPVAEAGAIEATFGADALKAFQRLVSTTASTLGGRELGARGRIPDEKSYRLFVTGTFPGSFGFELEEMVTEPEQEPGVLRGAVDEASRLLQATQLEEEAYADAVAQSNPRVVRALASFLELMESRGATLRLAAGERECRFETPELVAAAAERARKTDIRESEERLTGVLRGVFAVGRQFEFQLDERGEVVRGRVGYGIADPASLKPYLWTRCVAHVWIVTVERTGKEHRTYYLTRIEPLPGDETEPEQR</sequence>
<proteinExistence type="predicted"/>
<evidence type="ECO:0000313" key="2">
    <source>
        <dbReference type="Proteomes" id="UP000295781"/>
    </source>
</evidence>
<organism evidence="1 2">
    <name type="scientific">Sorangium cellulosum</name>
    <name type="common">Polyangium cellulosum</name>
    <dbReference type="NCBI Taxonomy" id="56"/>
    <lineage>
        <taxon>Bacteria</taxon>
        <taxon>Pseudomonadati</taxon>
        <taxon>Myxococcota</taxon>
        <taxon>Polyangia</taxon>
        <taxon>Polyangiales</taxon>
        <taxon>Polyangiaceae</taxon>
        <taxon>Sorangium</taxon>
    </lineage>
</organism>
<gene>
    <name evidence="1" type="ORF">SOCEGT47_076610</name>
</gene>
<protein>
    <submittedName>
        <fullName evidence="1">Uncharacterized protein</fullName>
    </submittedName>
</protein>
<dbReference type="EMBL" id="CP012670">
    <property type="protein sequence ID" value="AUX27082.1"/>
    <property type="molecule type" value="Genomic_DNA"/>
</dbReference>
<name>A0A4V0NER4_SORCE</name>
<dbReference type="Proteomes" id="UP000295781">
    <property type="component" value="Chromosome"/>
</dbReference>
<dbReference type="OrthoDB" id="7822108at2"/>
<dbReference type="RefSeq" id="WP_129355126.1">
    <property type="nucleotide sequence ID" value="NZ_CP012670.1"/>
</dbReference>